<feature type="transmembrane region" description="Helical" evidence="8">
    <location>
        <begin position="380"/>
        <end position="402"/>
    </location>
</feature>
<evidence type="ECO:0000256" key="5">
    <source>
        <dbReference type="ARBA" id="ARBA00022989"/>
    </source>
</evidence>
<evidence type="ECO:0000256" key="8">
    <source>
        <dbReference type="SAM" id="Phobius"/>
    </source>
</evidence>
<comment type="subcellular location">
    <subcellularLocation>
        <location evidence="1">Cell membrane</location>
        <topology evidence="1">Multi-pass membrane protein</topology>
    </subcellularLocation>
</comment>
<feature type="transmembrane region" description="Helical" evidence="8">
    <location>
        <begin position="357"/>
        <end position="374"/>
    </location>
</feature>
<dbReference type="RefSeq" id="WP_264790485.1">
    <property type="nucleotide sequence ID" value="NZ_AP026867.1"/>
</dbReference>
<dbReference type="InterPro" id="IPR018584">
    <property type="entry name" value="GT87"/>
</dbReference>
<evidence type="ECO:0000256" key="6">
    <source>
        <dbReference type="ARBA" id="ARBA00023136"/>
    </source>
</evidence>
<keyword evidence="2" id="KW-1003">Cell membrane</keyword>
<keyword evidence="4 8" id="KW-0812">Transmembrane</keyword>
<feature type="transmembrane region" description="Helical" evidence="8">
    <location>
        <begin position="110"/>
        <end position="138"/>
    </location>
</feature>
<dbReference type="GO" id="GO:0016758">
    <property type="term" value="F:hexosyltransferase activity"/>
    <property type="evidence" value="ECO:0007669"/>
    <property type="project" value="InterPro"/>
</dbReference>
<evidence type="ECO:0000313" key="9">
    <source>
        <dbReference type="EMBL" id="BDS15322.1"/>
    </source>
</evidence>
<accession>A0A915YLW6</accession>
<dbReference type="Pfam" id="PF09594">
    <property type="entry name" value="GT87"/>
    <property type="match status" value="1"/>
</dbReference>
<reference evidence="9" key="1">
    <citation type="submission" date="2022-09" db="EMBL/GenBank/DDBJ databases">
        <title>Aureispira anguillicida sp. nov., isolated from Leptocephalus of Japanese eel Anguilla japonica.</title>
        <authorList>
            <person name="Yuasa K."/>
            <person name="Mekata T."/>
            <person name="Ikunari K."/>
        </authorList>
    </citation>
    <scope>NUCLEOTIDE SEQUENCE</scope>
    <source>
        <strain evidence="9">EL160426</strain>
    </source>
</reference>
<comment type="similarity">
    <text evidence="7">Belongs to the glycosyltransferase 87 family.</text>
</comment>
<feature type="transmembrane region" description="Helical" evidence="8">
    <location>
        <begin position="158"/>
        <end position="177"/>
    </location>
</feature>
<sequence length="423" mass="49276">MNRKYLIIFILPLIYIVTKAYSMGNDINVYLHASEQLSRGENIYSNNLYNRYLYSPLFALLLRPFSILPYEWGRVIWALVNTLAALRCWKILRNILEKELDIDRASLNRWSWGVLLLSAGFFNNNLILGQITIFIVWLTLEGVYQILIKEKNWLGSTLLALGINIKIMPILCLYYLFFKFKWAAVLMTTFLVVVSLFLPALFIGNNYNNELLVNWKNQINPSGERYVFEADNSCHSLNALLPGYFYDFGQEEDNHLYGLKRKIALFSYDSLLLILQLSRFLLLLSVLRLIFYTSKRQKHRSLYFFWEISYLMLVSFLLFPHQLKYAMMYFVPAGSYMIMYILFVHQAQTEAPWGKKMIAILAFVLMAALAIMGRDIIGDVLINIADYYHVMGIITIVFLLLLNKIEPDDLIHLNNSTKKTTAA</sequence>
<gene>
    <name evidence="9" type="ORF">AsAng_0061060</name>
</gene>
<feature type="transmembrane region" description="Helical" evidence="8">
    <location>
        <begin position="303"/>
        <end position="320"/>
    </location>
</feature>
<dbReference type="Proteomes" id="UP001060919">
    <property type="component" value="Chromosome"/>
</dbReference>
<keyword evidence="3" id="KW-0808">Transferase</keyword>
<evidence type="ECO:0000256" key="1">
    <source>
        <dbReference type="ARBA" id="ARBA00004651"/>
    </source>
</evidence>
<name>A0A915YLW6_9BACT</name>
<keyword evidence="5 8" id="KW-1133">Transmembrane helix</keyword>
<dbReference type="KEGG" id="aup:AsAng_0061060"/>
<organism evidence="9 10">
    <name type="scientific">Aureispira anguillae</name>
    <dbReference type="NCBI Taxonomy" id="2864201"/>
    <lineage>
        <taxon>Bacteria</taxon>
        <taxon>Pseudomonadati</taxon>
        <taxon>Bacteroidota</taxon>
        <taxon>Saprospiria</taxon>
        <taxon>Saprospirales</taxon>
        <taxon>Saprospiraceae</taxon>
        <taxon>Aureispira</taxon>
    </lineage>
</organism>
<dbReference type="EMBL" id="AP026867">
    <property type="protein sequence ID" value="BDS15322.1"/>
    <property type="molecule type" value="Genomic_DNA"/>
</dbReference>
<evidence type="ECO:0000256" key="4">
    <source>
        <dbReference type="ARBA" id="ARBA00022692"/>
    </source>
</evidence>
<protein>
    <submittedName>
        <fullName evidence="9">DUF2029 domain-containing protein</fullName>
    </submittedName>
</protein>
<evidence type="ECO:0000256" key="2">
    <source>
        <dbReference type="ARBA" id="ARBA00022475"/>
    </source>
</evidence>
<dbReference type="GO" id="GO:0005886">
    <property type="term" value="C:plasma membrane"/>
    <property type="evidence" value="ECO:0007669"/>
    <property type="project" value="UniProtKB-SubCell"/>
</dbReference>
<evidence type="ECO:0000256" key="7">
    <source>
        <dbReference type="ARBA" id="ARBA00024033"/>
    </source>
</evidence>
<feature type="transmembrane region" description="Helical" evidence="8">
    <location>
        <begin position="271"/>
        <end position="291"/>
    </location>
</feature>
<keyword evidence="10" id="KW-1185">Reference proteome</keyword>
<feature type="transmembrane region" description="Helical" evidence="8">
    <location>
        <begin position="184"/>
        <end position="204"/>
    </location>
</feature>
<feature type="transmembrane region" description="Helical" evidence="8">
    <location>
        <begin position="326"/>
        <end position="345"/>
    </location>
</feature>
<evidence type="ECO:0000256" key="3">
    <source>
        <dbReference type="ARBA" id="ARBA00022679"/>
    </source>
</evidence>
<dbReference type="AlphaFoldDB" id="A0A915YLW6"/>
<keyword evidence="6 8" id="KW-0472">Membrane</keyword>
<evidence type="ECO:0000313" key="10">
    <source>
        <dbReference type="Proteomes" id="UP001060919"/>
    </source>
</evidence>
<proteinExistence type="inferred from homology"/>